<dbReference type="EMBL" id="CM045769">
    <property type="protein sequence ID" value="KAI7993754.1"/>
    <property type="molecule type" value="Genomic_DNA"/>
</dbReference>
<keyword evidence="2" id="KW-1185">Reference proteome</keyword>
<evidence type="ECO:0000313" key="2">
    <source>
        <dbReference type="Proteomes" id="UP001060215"/>
    </source>
</evidence>
<name>A0ACC0FZC0_9ERIC</name>
<proteinExistence type="predicted"/>
<reference evidence="1 2" key="1">
    <citation type="journal article" date="2022" name="Plant J.">
        <title>Chromosome-level genome of Camellia lanceoleosa provides a valuable resource for understanding genome evolution and self-incompatibility.</title>
        <authorList>
            <person name="Gong W."/>
            <person name="Xiao S."/>
            <person name="Wang L."/>
            <person name="Liao Z."/>
            <person name="Chang Y."/>
            <person name="Mo W."/>
            <person name="Hu G."/>
            <person name="Li W."/>
            <person name="Zhao G."/>
            <person name="Zhu H."/>
            <person name="Hu X."/>
            <person name="Ji K."/>
            <person name="Xiang X."/>
            <person name="Song Q."/>
            <person name="Yuan D."/>
            <person name="Jin S."/>
            <person name="Zhang L."/>
        </authorList>
    </citation>
    <scope>NUCLEOTIDE SEQUENCE [LARGE SCALE GENOMIC DNA]</scope>
    <source>
        <strain evidence="1">SQ_2022a</strain>
    </source>
</reference>
<gene>
    <name evidence="1" type="ORF">LOK49_LG11G00849</name>
</gene>
<sequence>MAAIVSLLLLCVCSYFISIYNAQETISLVPALYIFGDSTVDGGNKLPSGTPYGIDLNTTAPIRWTNGETIADFVAIFLGLPLVPPYIDMSQAGISRMGVNYAFAGCGIMPQTGQNGWSLDGQIEKFNSTLKNNLTKMLSDPDLLQHLKHSIFLFSFGINDYVRLYLPKNSGTLSKLPPDAFAQFLQNELSVGLTTLYGWGARKFLVNNIWPLGCTPWYANASDPLAICCNETINQLVRPYNKKLPVMLKELQSKLSGAVFSHSNDFEFVEDLKENPTNYGITNTTGECHSTSTDFLCSNRDQYLYFDYLHTTQAANHVFSLNCFNGTLCSPLNIIQLVGALV</sequence>
<evidence type="ECO:0000313" key="1">
    <source>
        <dbReference type="EMBL" id="KAI7993754.1"/>
    </source>
</evidence>
<dbReference type="Proteomes" id="UP001060215">
    <property type="component" value="Chromosome 12"/>
</dbReference>
<accession>A0ACC0FZC0</accession>
<comment type="caution">
    <text evidence="1">The sequence shown here is derived from an EMBL/GenBank/DDBJ whole genome shotgun (WGS) entry which is preliminary data.</text>
</comment>
<organism evidence="1 2">
    <name type="scientific">Camellia lanceoleosa</name>
    <dbReference type="NCBI Taxonomy" id="1840588"/>
    <lineage>
        <taxon>Eukaryota</taxon>
        <taxon>Viridiplantae</taxon>
        <taxon>Streptophyta</taxon>
        <taxon>Embryophyta</taxon>
        <taxon>Tracheophyta</taxon>
        <taxon>Spermatophyta</taxon>
        <taxon>Magnoliopsida</taxon>
        <taxon>eudicotyledons</taxon>
        <taxon>Gunneridae</taxon>
        <taxon>Pentapetalae</taxon>
        <taxon>asterids</taxon>
        <taxon>Ericales</taxon>
        <taxon>Theaceae</taxon>
        <taxon>Camellia</taxon>
    </lineage>
</organism>
<protein>
    <submittedName>
        <fullName evidence="1">GDSL esterase/lipase</fullName>
    </submittedName>
</protein>